<dbReference type="Pfam" id="PF14246">
    <property type="entry name" value="TetR_C_7"/>
    <property type="match status" value="1"/>
</dbReference>
<keyword evidence="5" id="KW-1185">Reference proteome</keyword>
<dbReference type="SUPFAM" id="SSF46689">
    <property type="entry name" value="Homeodomain-like"/>
    <property type="match status" value="1"/>
</dbReference>
<accession>A0ABS5KL01</accession>
<name>A0ABS5KL01_9ACTN</name>
<dbReference type="EMBL" id="JAAFYZ010000017">
    <property type="protein sequence ID" value="MBS2546714.1"/>
    <property type="molecule type" value="Genomic_DNA"/>
</dbReference>
<dbReference type="InterPro" id="IPR001647">
    <property type="entry name" value="HTH_TetR"/>
</dbReference>
<evidence type="ECO:0000256" key="1">
    <source>
        <dbReference type="ARBA" id="ARBA00023125"/>
    </source>
</evidence>
<dbReference type="RefSeq" id="WP_212008360.1">
    <property type="nucleotide sequence ID" value="NZ_JAAFYZ010000017.1"/>
</dbReference>
<gene>
    <name evidence="4" type="ORF">KGQ19_07525</name>
</gene>
<sequence length="208" mass="23242">MARRGAELREHILWTAKDVFIEEGFERTSMDVVAARAETSKRSLYAHFPSKDVLFQSVLELVRELYLGRLKTPADYGDDPAEAVVAFCGRFLQLQLWTAALRTFRLGVAEAERRPDAAALYHEAIFDIPQQRLAAYIADRYQADAETAQEAAKLLFGRAVYPELVGALFGCRTPLAVRPEEETLAADVDLEPLRVAVARLLPSAPAHR</sequence>
<evidence type="ECO:0000256" key="2">
    <source>
        <dbReference type="PROSITE-ProRule" id="PRU00335"/>
    </source>
</evidence>
<feature type="domain" description="HTH tetR-type" evidence="3">
    <location>
        <begin position="6"/>
        <end position="66"/>
    </location>
</feature>
<dbReference type="PROSITE" id="PS50977">
    <property type="entry name" value="HTH_TETR_2"/>
    <property type="match status" value="1"/>
</dbReference>
<evidence type="ECO:0000313" key="4">
    <source>
        <dbReference type="EMBL" id="MBS2546714.1"/>
    </source>
</evidence>
<evidence type="ECO:0000259" key="3">
    <source>
        <dbReference type="PROSITE" id="PS50977"/>
    </source>
</evidence>
<organism evidence="4 5">
    <name type="scientific">Catenulispora pinistramenti</name>
    <dbReference type="NCBI Taxonomy" id="2705254"/>
    <lineage>
        <taxon>Bacteria</taxon>
        <taxon>Bacillati</taxon>
        <taxon>Actinomycetota</taxon>
        <taxon>Actinomycetes</taxon>
        <taxon>Catenulisporales</taxon>
        <taxon>Catenulisporaceae</taxon>
        <taxon>Catenulispora</taxon>
    </lineage>
</organism>
<dbReference type="PANTHER" id="PTHR30055:SF146">
    <property type="entry name" value="HTH-TYPE TRANSCRIPTIONAL DUAL REGULATOR CECR"/>
    <property type="match status" value="1"/>
</dbReference>
<dbReference type="InterPro" id="IPR039536">
    <property type="entry name" value="TetR_C_Proteobacteria"/>
</dbReference>
<proteinExistence type="predicted"/>
<dbReference type="InterPro" id="IPR050109">
    <property type="entry name" value="HTH-type_TetR-like_transc_reg"/>
</dbReference>
<reference evidence="4 5" key="1">
    <citation type="submission" date="2020-02" db="EMBL/GenBank/DDBJ databases">
        <title>Acidophilic actinobacteria isolated from forest soil.</title>
        <authorList>
            <person name="Golinska P."/>
        </authorList>
    </citation>
    <scope>NUCLEOTIDE SEQUENCE [LARGE SCALE GENOMIC DNA]</scope>
    <source>
        <strain evidence="4 5">NL8</strain>
    </source>
</reference>
<dbReference type="Pfam" id="PF00440">
    <property type="entry name" value="TetR_N"/>
    <property type="match status" value="1"/>
</dbReference>
<dbReference type="PANTHER" id="PTHR30055">
    <property type="entry name" value="HTH-TYPE TRANSCRIPTIONAL REGULATOR RUTR"/>
    <property type="match status" value="1"/>
</dbReference>
<feature type="DNA-binding region" description="H-T-H motif" evidence="2">
    <location>
        <begin position="29"/>
        <end position="48"/>
    </location>
</feature>
<dbReference type="PRINTS" id="PR00455">
    <property type="entry name" value="HTHTETR"/>
</dbReference>
<keyword evidence="1 2" id="KW-0238">DNA-binding</keyword>
<dbReference type="Gene3D" id="1.10.357.10">
    <property type="entry name" value="Tetracycline Repressor, domain 2"/>
    <property type="match status" value="1"/>
</dbReference>
<evidence type="ECO:0000313" key="5">
    <source>
        <dbReference type="Proteomes" id="UP000730482"/>
    </source>
</evidence>
<dbReference type="InterPro" id="IPR009057">
    <property type="entry name" value="Homeodomain-like_sf"/>
</dbReference>
<comment type="caution">
    <text evidence="4">The sequence shown here is derived from an EMBL/GenBank/DDBJ whole genome shotgun (WGS) entry which is preliminary data.</text>
</comment>
<dbReference type="Proteomes" id="UP000730482">
    <property type="component" value="Unassembled WGS sequence"/>
</dbReference>
<protein>
    <submittedName>
        <fullName evidence="4">TetR/AcrR family transcriptional regulator</fullName>
    </submittedName>
</protein>